<organism evidence="19 20">
    <name type="scientific">Cirrhinus molitorella</name>
    <name type="common">mud carp</name>
    <dbReference type="NCBI Taxonomy" id="172907"/>
    <lineage>
        <taxon>Eukaryota</taxon>
        <taxon>Metazoa</taxon>
        <taxon>Chordata</taxon>
        <taxon>Craniata</taxon>
        <taxon>Vertebrata</taxon>
        <taxon>Euteleostomi</taxon>
        <taxon>Actinopterygii</taxon>
        <taxon>Neopterygii</taxon>
        <taxon>Teleostei</taxon>
        <taxon>Ostariophysi</taxon>
        <taxon>Cypriniformes</taxon>
        <taxon>Cyprinidae</taxon>
        <taxon>Labeoninae</taxon>
        <taxon>Labeonini</taxon>
        <taxon>Cirrhinus</taxon>
    </lineage>
</organism>
<comment type="subcellular location">
    <subcellularLocation>
        <location evidence="3">Cell membrane</location>
        <topology evidence="3">Multi-pass membrane protein</topology>
    </subcellularLocation>
    <subcellularLocation>
        <location evidence="2">Chromosome</location>
    </subcellularLocation>
    <subcellularLocation>
        <location evidence="1">Nucleus</location>
    </subcellularLocation>
</comment>
<keyword evidence="20" id="KW-1185">Reference proteome</keyword>
<feature type="transmembrane region" description="Helical" evidence="17">
    <location>
        <begin position="89"/>
        <end position="113"/>
    </location>
</feature>
<feature type="compositionally biased region" description="Basic and acidic residues" evidence="16">
    <location>
        <begin position="652"/>
        <end position="662"/>
    </location>
</feature>
<comment type="caution">
    <text evidence="19">The sequence shown here is derived from an EMBL/GenBank/DDBJ whole genome shotgun (WGS) entry which is preliminary data.</text>
</comment>
<keyword evidence="8" id="KW-0159">Chromosome partition</keyword>
<evidence type="ECO:0000313" key="19">
    <source>
        <dbReference type="EMBL" id="KAK2899034.1"/>
    </source>
</evidence>
<keyword evidence="5" id="KW-0158">Chromosome</keyword>
<feature type="transmembrane region" description="Helical" evidence="17">
    <location>
        <begin position="56"/>
        <end position="77"/>
    </location>
</feature>
<dbReference type="InterPro" id="IPR049589">
    <property type="entry name" value="NXP1_M-like"/>
</dbReference>
<dbReference type="InterPro" id="IPR000276">
    <property type="entry name" value="GPCR_Rhodpsn"/>
</dbReference>
<feature type="transmembrane region" description="Helical" evidence="17">
    <location>
        <begin position="133"/>
        <end position="156"/>
    </location>
</feature>
<dbReference type="GO" id="GO:0008278">
    <property type="term" value="C:cohesin complex"/>
    <property type="evidence" value="ECO:0007669"/>
    <property type="project" value="InterPro"/>
</dbReference>
<dbReference type="PANTHER" id="PTHR12585:SF54">
    <property type="entry name" value="RAD21 COHESIN COMPLEX COMPONENT LIKE 1 ISOFORM X1"/>
    <property type="match status" value="1"/>
</dbReference>
<keyword evidence="6" id="KW-1003">Cell membrane</keyword>
<comment type="similarity">
    <text evidence="15">Belongs to the G-protein coupled receptor 1 family.</text>
</comment>
<evidence type="ECO:0000256" key="1">
    <source>
        <dbReference type="ARBA" id="ARBA00004123"/>
    </source>
</evidence>
<evidence type="ECO:0000256" key="5">
    <source>
        <dbReference type="ARBA" id="ARBA00022454"/>
    </source>
</evidence>
<keyword evidence="12" id="KW-1015">Disulfide bond</keyword>
<dbReference type="InterPro" id="IPR036390">
    <property type="entry name" value="WH_DNA-bd_sf"/>
</dbReference>
<sequence>MTSNETSRGPNLMTELCAHWVLENRTQQSPLNSTDSPPLEDLDVNTDIYSKVLVTLIYSVLFTIGLIGNSMTLYISLKRRPIKHLQGTVHYHLASLAVSDLLILVLCMPVELYNFIWIHHPWAFGEVVCRGYYFLRDGCSYATAFNIVSLSVERYIALCHPFKAKTRMSRGRTRRLICALWCASLVLASPMLLTMGQLTVSEESICTTVASTNTAKTVLQVNALLSFVVPMLVITVMNGLIGHQLQRMTHHDLHCSAATDVLAETNRERSLRHGVKVLRCLDTPHITMFYAQIFTSKRSTLAKIWLAAHWEKKITKAHVFECDLETTIKEILSPQIKIGLRTSGHLLLGVVRIYSRKTRYLLADCSDALVKIKVAFRPGQTDLPEDAMEATLKTITLPEDFTDFDSQLPDLNTIDVVDHFSLNQCRTEDITLKDNFDNHFLTLEIMGEEIQSYQGLFDQSFSVHGDCFGDEEMAVDLIEMIANTNDDADFYGDTLNELPATPPPTAVTAAELESVKPERSCLKGRSSPALTETTFLVNAEEGFALAPVAATPSSTRKRSARKRKLVIDRSKELTNDDIRNQLADCSDLVTMLEIAPPTRQLMEWRENGGVKHLFSSFCLPLLHPDLKQLFPSGTSPRRLGLEGGARQQTDPEEMREQPREEVWESTAQPVLEDWSVLQESVGPDKPAGADTTVEASVTYPEPPPPWSTTSEESRLEVSYPEPLSEMSMLANPSGEMRETPLTQTQSALNTQDAEDKRMTSRAHNLLQALKRQDSSPNAEYNLHTLCESSSRSYVAAIFFCLLVLRKQQILNLHQSTPYSDIIATPGPLFSSS</sequence>
<accession>A0AA88PWZ3</accession>
<dbReference type="GO" id="GO:0005634">
    <property type="term" value="C:nucleus"/>
    <property type="evidence" value="ECO:0007669"/>
    <property type="project" value="UniProtKB-SubCell"/>
</dbReference>
<dbReference type="PRINTS" id="PR00237">
    <property type="entry name" value="GPCRRHODOPSN"/>
</dbReference>
<evidence type="ECO:0000256" key="3">
    <source>
        <dbReference type="ARBA" id="ARBA00004651"/>
    </source>
</evidence>
<dbReference type="GO" id="GO:0007062">
    <property type="term" value="P:sister chromatid cohesion"/>
    <property type="evidence" value="ECO:0007669"/>
    <property type="project" value="InterPro"/>
</dbReference>
<keyword evidence="11" id="KW-0564">Palmitate</keyword>
<dbReference type="Pfam" id="PF00001">
    <property type="entry name" value="7tm_1"/>
    <property type="match status" value="1"/>
</dbReference>
<evidence type="ECO:0000256" key="6">
    <source>
        <dbReference type="ARBA" id="ARBA00022475"/>
    </source>
</evidence>
<reference evidence="19" key="1">
    <citation type="submission" date="2023-08" db="EMBL/GenBank/DDBJ databases">
        <title>Chromosome-level Genome Assembly of mud carp (Cirrhinus molitorella).</title>
        <authorList>
            <person name="Liu H."/>
        </authorList>
    </citation>
    <scope>NUCLEOTIDE SEQUENCE</scope>
    <source>
        <strain evidence="19">Prfri</strain>
        <tissue evidence="19">Muscle</tissue>
    </source>
</reference>
<dbReference type="PROSITE" id="PS50262">
    <property type="entry name" value="G_PROTEIN_RECEP_F1_2"/>
    <property type="match status" value="1"/>
</dbReference>
<keyword evidence="15" id="KW-0807">Transducer</keyword>
<dbReference type="Proteomes" id="UP001187343">
    <property type="component" value="Unassembled WGS sequence"/>
</dbReference>
<dbReference type="SUPFAM" id="SSF46785">
    <property type="entry name" value="Winged helix' DNA-binding domain"/>
    <property type="match status" value="1"/>
</dbReference>
<dbReference type="SUPFAM" id="SSF81321">
    <property type="entry name" value="Family A G protein-coupled receptor-like"/>
    <property type="match status" value="1"/>
</dbReference>
<evidence type="ECO:0000256" key="11">
    <source>
        <dbReference type="ARBA" id="ARBA00023139"/>
    </source>
</evidence>
<keyword evidence="9 17" id="KW-1133">Transmembrane helix</keyword>
<dbReference type="PANTHER" id="PTHR12585">
    <property type="entry name" value="SCC1 / RAD21 FAMILY MEMBER"/>
    <property type="match status" value="1"/>
</dbReference>
<evidence type="ECO:0000256" key="4">
    <source>
        <dbReference type="ARBA" id="ARBA00009870"/>
    </source>
</evidence>
<evidence type="ECO:0000256" key="7">
    <source>
        <dbReference type="ARBA" id="ARBA00022692"/>
    </source>
</evidence>
<dbReference type="GO" id="GO:0007059">
    <property type="term" value="P:chromosome segregation"/>
    <property type="evidence" value="ECO:0007669"/>
    <property type="project" value="UniProtKB-KW"/>
</dbReference>
<gene>
    <name evidence="19" type="ORF">Q8A67_010452</name>
</gene>
<feature type="domain" description="G-protein coupled receptors family 1 profile" evidence="18">
    <location>
        <begin position="68"/>
        <end position="247"/>
    </location>
</feature>
<dbReference type="AlphaFoldDB" id="A0AA88PWZ3"/>
<dbReference type="GO" id="GO:0005886">
    <property type="term" value="C:plasma membrane"/>
    <property type="evidence" value="ECO:0007669"/>
    <property type="project" value="UniProtKB-SubCell"/>
</dbReference>
<keyword evidence="13" id="KW-0539">Nucleus</keyword>
<feature type="transmembrane region" description="Helical" evidence="17">
    <location>
        <begin position="176"/>
        <end position="198"/>
    </location>
</feature>
<proteinExistence type="inferred from homology"/>
<feature type="region of interest" description="Disordered" evidence="16">
    <location>
        <begin position="632"/>
        <end position="664"/>
    </location>
</feature>
<dbReference type="EMBL" id="JAUYZG010000009">
    <property type="protein sequence ID" value="KAK2899034.1"/>
    <property type="molecule type" value="Genomic_DNA"/>
</dbReference>
<keyword evidence="10 17" id="KW-0472">Membrane</keyword>
<evidence type="ECO:0000256" key="9">
    <source>
        <dbReference type="ARBA" id="ARBA00022989"/>
    </source>
</evidence>
<dbReference type="InterPro" id="IPR017452">
    <property type="entry name" value="GPCR_Rhodpsn_7TM"/>
</dbReference>
<dbReference type="GO" id="GO:0003682">
    <property type="term" value="F:chromatin binding"/>
    <property type="evidence" value="ECO:0007669"/>
    <property type="project" value="TreeGrafter"/>
</dbReference>
<name>A0AA88PWZ3_9TELE</name>
<dbReference type="Pfam" id="PF04825">
    <property type="entry name" value="Rad21_Rec8_N"/>
    <property type="match status" value="1"/>
</dbReference>
<dbReference type="PRINTS" id="PR01479">
    <property type="entry name" value="NEUROTENSINR"/>
</dbReference>
<evidence type="ECO:0000256" key="13">
    <source>
        <dbReference type="ARBA" id="ARBA00023242"/>
    </source>
</evidence>
<feature type="transmembrane region" description="Helical" evidence="17">
    <location>
        <begin position="218"/>
        <end position="241"/>
    </location>
</feature>
<comment type="similarity">
    <text evidence="4">Belongs to the rad21 family.</text>
</comment>
<evidence type="ECO:0000313" key="20">
    <source>
        <dbReference type="Proteomes" id="UP001187343"/>
    </source>
</evidence>
<evidence type="ECO:0000256" key="8">
    <source>
        <dbReference type="ARBA" id="ARBA00022829"/>
    </source>
</evidence>
<keyword evidence="15" id="KW-0675">Receptor</keyword>
<feature type="region of interest" description="Disordered" evidence="16">
    <location>
        <begin position="680"/>
        <end position="714"/>
    </location>
</feature>
<protein>
    <recommendedName>
        <fullName evidence="18">G-protein coupled receptors family 1 profile domain-containing protein</fullName>
    </recommendedName>
</protein>
<dbReference type="GO" id="GO:0016492">
    <property type="term" value="F:G protein-coupled neurotensin receptor activity"/>
    <property type="evidence" value="ECO:0007669"/>
    <property type="project" value="InterPro"/>
</dbReference>
<dbReference type="GO" id="GO:1990414">
    <property type="term" value="P:replication-born double-strand break repair via sister chromatid exchange"/>
    <property type="evidence" value="ECO:0007669"/>
    <property type="project" value="TreeGrafter"/>
</dbReference>
<dbReference type="InterPro" id="IPR006910">
    <property type="entry name" value="Rad21_Rec8_N"/>
</dbReference>
<dbReference type="InterPro" id="IPR039781">
    <property type="entry name" value="Rad21/Rec8-like"/>
</dbReference>
<dbReference type="Gene3D" id="1.20.1070.10">
    <property type="entry name" value="Rhodopsin 7-helix transmembrane proteins"/>
    <property type="match status" value="1"/>
</dbReference>
<keyword evidence="7 15" id="KW-0812">Transmembrane</keyword>
<keyword evidence="14" id="KW-0449">Lipoprotein</keyword>
<dbReference type="InterPro" id="IPR023093">
    <property type="entry name" value="ScpA-like_C"/>
</dbReference>
<keyword evidence="15" id="KW-0297">G-protein coupled receptor</keyword>
<evidence type="ECO:0000256" key="15">
    <source>
        <dbReference type="RuleBase" id="RU000688"/>
    </source>
</evidence>
<evidence type="ECO:0000256" key="16">
    <source>
        <dbReference type="SAM" id="MobiDB-lite"/>
    </source>
</evidence>
<dbReference type="CDD" id="cd21792">
    <property type="entry name" value="Rad21_Rec8_M_NXP1-like"/>
    <property type="match status" value="1"/>
</dbReference>
<dbReference type="InterPro" id="IPR006909">
    <property type="entry name" value="Rad21/Rec8_C_eu"/>
</dbReference>
<dbReference type="PROSITE" id="PS00237">
    <property type="entry name" value="G_PROTEIN_RECEP_F1_1"/>
    <property type="match status" value="1"/>
</dbReference>
<evidence type="ECO:0000256" key="17">
    <source>
        <dbReference type="SAM" id="Phobius"/>
    </source>
</evidence>
<evidence type="ECO:0000256" key="12">
    <source>
        <dbReference type="ARBA" id="ARBA00023157"/>
    </source>
</evidence>
<dbReference type="InterPro" id="IPR003984">
    <property type="entry name" value="NT_rcpt"/>
</dbReference>
<dbReference type="Gene3D" id="1.10.10.580">
    <property type="entry name" value="Structural maintenance of chromosome 1. Chain E"/>
    <property type="match status" value="1"/>
</dbReference>
<evidence type="ECO:0000256" key="10">
    <source>
        <dbReference type="ARBA" id="ARBA00023136"/>
    </source>
</evidence>
<evidence type="ECO:0000256" key="14">
    <source>
        <dbReference type="ARBA" id="ARBA00023288"/>
    </source>
</evidence>
<dbReference type="Pfam" id="PF04824">
    <property type="entry name" value="Rad21_Rec8"/>
    <property type="match status" value="1"/>
</dbReference>
<evidence type="ECO:0000256" key="2">
    <source>
        <dbReference type="ARBA" id="ARBA00004286"/>
    </source>
</evidence>
<evidence type="ECO:0000259" key="18">
    <source>
        <dbReference type="PROSITE" id="PS50262"/>
    </source>
</evidence>